<dbReference type="InterPro" id="IPR036034">
    <property type="entry name" value="PDZ_sf"/>
</dbReference>
<protein>
    <submittedName>
        <fullName evidence="3">PDZ domain-containing protein</fullName>
    </submittedName>
</protein>
<organism evidence="3 4">
    <name type="scientific">Microvenator marinus</name>
    <dbReference type="NCBI Taxonomy" id="2600177"/>
    <lineage>
        <taxon>Bacteria</taxon>
        <taxon>Deltaproteobacteria</taxon>
        <taxon>Bradymonadales</taxon>
        <taxon>Microvenatoraceae</taxon>
        <taxon>Microvenator</taxon>
    </lineage>
</organism>
<dbReference type="Proteomes" id="UP000321595">
    <property type="component" value="Chromosome"/>
</dbReference>
<dbReference type="OrthoDB" id="5479785at2"/>
<evidence type="ECO:0000313" key="3">
    <source>
        <dbReference type="EMBL" id="QED27667.1"/>
    </source>
</evidence>
<feature type="transmembrane region" description="Helical" evidence="1">
    <location>
        <begin position="7"/>
        <end position="26"/>
    </location>
</feature>
<name>A0A5B8XR87_9DELT</name>
<dbReference type="Gene3D" id="2.60.40.1120">
    <property type="entry name" value="Carboxypeptidase-like, regulatory domain"/>
    <property type="match status" value="3"/>
</dbReference>
<dbReference type="InterPro" id="IPR008969">
    <property type="entry name" value="CarboxyPept-like_regulatory"/>
</dbReference>
<keyword evidence="1" id="KW-0812">Transmembrane</keyword>
<evidence type="ECO:0000256" key="1">
    <source>
        <dbReference type="SAM" id="Phobius"/>
    </source>
</evidence>
<keyword evidence="1" id="KW-0472">Membrane</keyword>
<dbReference type="SUPFAM" id="SSF49464">
    <property type="entry name" value="Carboxypeptidase regulatory domain-like"/>
    <property type="match status" value="2"/>
</dbReference>
<gene>
    <name evidence="3" type="ORF">FRD01_10570</name>
</gene>
<dbReference type="EMBL" id="CP042467">
    <property type="protein sequence ID" value="QED27667.1"/>
    <property type="molecule type" value="Genomic_DNA"/>
</dbReference>
<evidence type="ECO:0000313" key="4">
    <source>
        <dbReference type="Proteomes" id="UP000321595"/>
    </source>
</evidence>
<dbReference type="Pfam" id="PF00595">
    <property type="entry name" value="PDZ"/>
    <property type="match status" value="1"/>
</dbReference>
<proteinExistence type="predicted"/>
<dbReference type="RefSeq" id="WP_146959407.1">
    <property type="nucleotide sequence ID" value="NZ_CP042467.1"/>
</dbReference>
<dbReference type="GO" id="GO:0004175">
    <property type="term" value="F:endopeptidase activity"/>
    <property type="evidence" value="ECO:0007669"/>
    <property type="project" value="TreeGrafter"/>
</dbReference>
<dbReference type="Pfam" id="PF13620">
    <property type="entry name" value="CarboxypepD_reg"/>
    <property type="match status" value="3"/>
</dbReference>
<dbReference type="Gene3D" id="2.30.42.10">
    <property type="match status" value="1"/>
</dbReference>
<dbReference type="SMART" id="SM00228">
    <property type="entry name" value="PDZ"/>
    <property type="match status" value="1"/>
</dbReference>
<evidence type="ECO:0000259" key="2">
    <source>
        <dbReference type="PROSITE" id="PS50106"/>
    </source>
</evidence>
<feature type="domain" description="PDZ" evidence="2">
    <location>
        <begin position="560"/>
        <end position="631"/>
    </location>
</feature>
<dbReference type="GO" id="GO:0030246">
    <property type="term" value="F:carbohydrate binding"/>
    <property type="evidence" value="ECO:0007669"/>
    <property type="project" value="InterPro"/>
</dbReference>
<dbReference type="PROSITE" id="PS50106">
    <property type="entry name" value="PDZ"/>
    <property type="match status" value="1"/>
</dbReference>
<accession>A0A5B8XR87</accession>
<dbReference type="SUPFAM" id="SSF50156">
    <property type="entry name" value="PDZ domain-like"/>
    <property type="match status" value="1"/>
</dbReference>
<dbReference type="PANTHER" id="PTHR32060">
    <property type="entry name" value="TAIL-SPECIFIC PROTEASE"/>
    <property type="match status" value="1"/>
</dbReference>
<keyword evidence="4" id="KW-1185">Reference proteome</keyword>
<reference evidence="3 4" key="1">
    <citation type="submission" date="2019-08" db="EMBL/GenBank/DDBJ databases">
        <authorList>
            <person name="Liang Q."/>
        </authorList>
    </citation>
    <scope>NUCLEOTIDE SEQUENCE [LARGE SCALE GENOMIC DNA]</scope>
    <source>
        <strain evidence="3 4">V1718</strain>
    </source>
</reference>
<dbReference type="InterPro" id="IPR013784">
    <property type="entry name" value="Carb-bd-like_fold"/>
</dbReference>
<dbReference type="SUPFAM" id="SSF49452">
    <property type="entry name" value="Starch-binding domain-like"/>
    <property type="match status" value="1"/>
</dbReference>
<dbReference type="KEGG" id="bbae:FRD01_10570"/>
<dbReference type="InterPro" id="IPR001478">
    <property type="entry name" value="PDZ"/>
</dbReference>
<dbReference type="PANTHER" id="PTHR32060:SF22">
    <property type="entry name" value="CARBOXYL-TERMINAL-PROCESSING PEPTIDASE 3, CHLOROPLASTIC"/>
    <property type="match status" value="1"/>
</dbReference>
<dbReference type="AlphaFoldDB" id="A0A5B8XR87"/>
<sequence length="671" mass="70659">MADKKVWVILGGVLAVLAIGFGAYFWGASEDEKPVAEEVQVAPAVQGMVKTPFGEAVVGAKILVGGEEKAVTDDTGGFSLSFEGSERDEKSQVLVLNVEHPAFIVPGPGGLGALTLTHTGEPVSDLELVVRQPAKLKGRVVAGSKAVRATVGLTYTSANGLAGQIGPFAYADMTQTDELGRFELTRIAPGRLRVSVSADGYSYTESRELELDDGQSLDDLLIDLSPGGALAGDVLDTDGRPVSGATLVASGGGLDRPRRFLSGPDGAFRAEALPRGNLQIRASAPGFASQNLDVEIGEGLQNLDVVLERASGYLGVVLDHLGKPTSPVWIYGLEKVATNQQTGRFELPLNADSANPEFTFISPFHPPLRTSVSPGEETTVQFEDGGYIEGRVVDERGRGIAAYMVGITGHQVEQPAPYAATVFPTNPVNHSDGVFRYGPLRTGKYTVGAMVQGVGRGESKLIEVQAGRTVGGVEIEIATGGEIRGTVHTADGKPLAKARIDLFEPTSQFRVQPVFTNASGEFVLKGVPAGRRSVRASLQGYTAALAAGLMVSGDAPVNTKIVLEPHEPGAQLQFAGIGAMLQNTDDGVVVQGLMDGHPAALSGLKPGDRILSVDGESAQDLRLDSVVELIRGQEGVPVTIEVMRDSGLQRVEINRGKVSVKREVRRRPARP</sequence>
<keyword evidence="1" id="KW-1133">Transmembrane helix</keyword>
<dbReference type="CDD" id="cd06782">
    <property type="entry name" value="cpPDZ_CPP-like"/>
    <property type="match status" value="1"/>
</dbReference>